<evidence type="ECO:0000313" key="4">
    <source>
        <dbReference type="Proteomes" id="UP001165267"/>
    </source>
</evidence>
<feature type="transmembrane region" description="Helical" evidence="2">
    <location>
        <begin position="6"/>
        <end position="26"/>
    </location>
</feature>
<reference evidence="3" key="1">
    <citation type="submission" date="2022-07" db="EMBL/GenBank/DDBJ databases">
        <authorList>
            <person name="Xamxidin M."/>
        </authorList>
    </citation>
    <scope>NUCLEOTIDE SEQUENCE</scope>
    <source>
        <strain evidence="3">YS8-69</strain>
    </source>
</reference>
<evidence type="ECO:0000256" key="2">
    <source>
        <dbReference type="SAM" id="Phobius"/>
    </source>
</evidence>
<dbReference type="Proteomes" id="UP001165267">
    <property type="component" value="Unassembled WGS sequence"/>
</dbReference>
<comment type="caution">
    <text evidence="3">The sequence shown here is derived from an EMBL/GenBank/DDBJ whole genome shotgun (WGS) entry which is preliminary data.</text>
</comment>
<dbReference type="EMBL" id="JANKHG010000017">
    <property type="protein sequence ID" value="MCR2746572.1"/>
    <property type="molecule type" value="Genomic_DNA"/>
</dbReference>
<keyword evidence="2" id="KW-1133">Transmembrane helix</keyword>
<evidence type="ECO:0000313" key="3">
    <source>
        <dbReference type="EMBL" id="MCR2746572.1"/>
    </source>
</evidence>
<keyword evidence="2" id="KW-0472">Membrane</keyword>
<keyword evidence="2" id="KW-0812">Transmembrane</keyword>
<evidence type="ECO:0000256" key="1">
    <source>
        <dbReference type="SAM" id="MobiDB-lite"/>
    </source>
</evidence>
<organism evidence="3 4">
    <name type="scientific">Limnobacter parvus</name>
    <dbReference type="NCBI Taxonomy" id="2939690"/>
    <lineage>
        <taxon>Bacteria</taxon>
        <taxon>Pseudomonadati</taxon>
        <taxon>Pseudomonadota</taxon>
        <taxon>Betaproteobacteria</taxon>
        <taxon>Burkholderiales</taxon>
        <taxon>Burkholderiaceae</taxon>
        <taxon>Limnobacter</taxon>
    </lineage>
</organism>
<sequence>MNFDAWQTVWICVGFSVVVIALDAWLANRAGPDKTELARTGQRGKRLASIGKGSLK</sequence>
<keyword evidence="4" id="KW-1185">Reference proteome</keyword>
<protein>
    <submittedName>
        <fullName evidence="3">Uncharacterized protein</fullName>
    </submittedName>
</protein>
<proteinExistence type="predicted"/>
<accession>A0ABT1XH18</accession>
<name>A0ABT1XH18_9BURK</name>
<dbReference type="RefSeq" id="WP_257511805.1">
    <property type="nucleotide sequence ID" value="NZ_JANKHG010000017.1"/>
</dbReference>
<gene>
    <name evidence="3" type="ORF">NSP04_07915</name>
</gene>
<feature type="region of interest" description="Disordered" evidence="1">
    <location>
        <begin position="37"/>
        <end position="56"/>
    </location>
</feature>